<name>A0ABR4C5S1_9HELO</name>
<dbReference type="Proteomes" id="UP001595075">
    <property type="component" value="Unassembled WGS sequence"/>
</dbReference>
<gene>
    <name evidence="2" type="ORF">VTL71DRAFT_2933</name>
</gene>
<evidence type="ECO:0000313" key="2">
    <source>
        <dbReference type="EMBL" id="KAL2065264.1"/>
    </source>
</evidence>
<reference evidence="2 3" key="1">
    <citation type="journal article" date="2024" name="Commun. Biol.">
        <title>Comparative genomic analysis of thermophilic fungi reveals convergent evolutionary adaptations and gene losses.</title>
        <authorList>
            <person name="Steindorff A.S."/>
            <person name="Aguilar-Pontes M.V."/>
            <person name="Robinson A.J."/>
            <person name="Andreopoulos B."/>
            <person name="LaButti K."/>
            <person name="Kuo A."/>
            <person name="Mondo S."/>
            <person name="Riley R."/>
            <person name="Otillar R."/>
            <person name="Haridas S."/>
            <person name="Lipzen A."/>
            <person name="Grimwood J."/>
            <person name="Schmutz J."/>
            <person name="Clum A."/>
            <person name="Reid I.D."/>
            <person name="Moisan M.C."/>
            <person name="Butler G."/>
            <person name="Nguyen T.T.M."/>
            <person name="Dewar K."/>
            <person name="Conant G."/>
            <person name="Drula E."/>
            <person name="Henrissat B."/>
            <person name="Hansel C."/>
            <person name="Singer S."/>
            <person name="Hutchinson M.I."/>
            <person name="de Vries R.P."/>
            <person name="Natvig D.O."/>
            <person name="Powell A.J."/>
            <person name="Tsang A."/>
            <person name="Grigoriev I.V."/>
        </authorList>
    </citation>
    <scope>NUCLEOTIDE SEQUENCE [LARGE SCALE GENOMIC DNA]</scope>
    <source>
        <strain evidence="2 3">CBS 494.80</strain>
    </source>
</reference>
<evidence type="ECO:0000313" key="3">
    <source>
        <dbReference type="Proteomes" id="UP001595075"/>
    </source>
</evidence>
<dbReference type="PANTHER" id="PTHR33112:SF16">
    <property type="entry name" value="HETEROKARYON INCOMPATIBILITY DOMAIN-CONTAINING PROTEIN"/>
    <property type="match status" value="1"/>
</dbReference>
<sequence>MPLNSAFSKDAFRPVDSWLKTCLVSGYGWDGVRSGKFPTRVIDVGPLDGSQNPILTIPSMWSDSAAGASNVDIRYIALSYYCWGSAAGVPFLTTTSSNIEERKCGIPMSNLPKTFQDAVTLMRGLRVRFLWIDSLCIIQGCDDLAKADWEKESSKMSEVYGGAFLTIAVASASNVQEGILDRDQVATDEIRLDLWSETHPELEQELLTGSTEFESGTPMESIGAMRLSSKFSGRPYDCSIDQLPAIAGSGKKFSDHFSGVGGRYVTGL</sequence>
<dbReference type="EMBL" id="JAZHXI010000012">
    <property type="protein sequence ID" value="KAL2065264.1"/>
    <property type="molecule type" value="Genomic_DNA"/>
</dbReference>
<keyword evidence="3" id="KW-1185">Reference proteome</keyword>
<dbReference type="InterPro" id="IPR010730">
    <property type="entry name" value="HET"/>
</dbReference>
<comment type="caution">
    <text evidence="2">The sequence shown here is derived from an EMBL/GenBank/DDBJ whole genome shotgun (WGS) entry which is preliminary data.</text>
</comment>
<organism evidence="2 3">
    <name type="scientific">Oculimacula yallundae</name>
    <dbReference type="NCBI Taxonomy" id="86028"/>
    <lineage>
        <taxon>Eukaryota</taxon>
        <taxon>Fungi</taxon>
        <taxon>Dikarya</taxon>
        <taxon>Ascomycota</taxon>
        <taxon>Pezizomycotina</taxon>
        <taxon>Leotiomycetes</taxon>
        <taxon>Helotiales</taxon>
        <taxon>Ploettnerulaceae</taxon>
        <taxon>Oculimacula</taxon>
    </lineage>
</organism>
<proteinExistence type="predicted"/>
<dbReference type="PANTHER" id="PTHR33112">
    <property type="entry name" value="DOMAIN PROTEIN, PUTATIVE-RELATED"/>
    <property type="match status" value="1"/>
</dbReference>
<protein>
    <recommendedName>
        <fullName evidence="1">Heterokaryon incompatibility domain-containing protein</fullName>
    </recommendedName>
</protein>
<feature type="domain" description="Heterokaryon incompatibility" evidence="1">
    <location>
        <begin position="75"/>
        <end position="189"/>
    </location>
</feature>
<accession>A0ABR4C5S1</accession>
<dbReference type="Pfam" id="PF06985">
    <property type="entry name" value="HET"/>
    <property type="match status" value="1"/>
</dbReference>
<evidence type="ECO:0000259" key="1">
    <source>
        <dbReference type="Pfam" id="PF06985"/>
    </source>
</evidence>